<protein>
    <submittedName>
        <fullName evidence="4">Uncharacterized protein</fullName>
    </submittedName>
</protein>
<dbReference type="GO" id="GO:0043386">
    <property type="term" value="P:mycotoxin biosynthetic process"/>
    <property type="evidence" value="ECO:0007669"/>
    <property type="project" value="InterPro"/>
</dbReference>
<organism evidence="4 5">
    <name type="scientific">Aspergillus mulundensis</name>
    <dbReference type="NCBI Taxonomy" id="1810919"/>
    <lineage>
        <taxon>Eukaryota</taxon>
        <taxon>Fungi</taxon>
        <taxon>Dikarya</taxon>
        <taxon>Ascomycota</taxon>
        <taxon>Pezizomycotina</taxon>
        <taxon>Eurotiomycetes</taxon>
        <taxon>Eurotiomycetidae</taxon>
        <taxon>Eurotiales</taxon>
        <taxon>Aspergillaceae</taxon>
        <taxon>Aspergillus</taxon>
        <taxon>Aspergillus subgen. Nidulantes</taxon>
    </lineage>
</organism>
<comment type="similarity">
    <text evidence="1">Belongs to the trichothecene O-acetyltransferase family.</text>
</comment>
<dbReference type="GeneID" id="38110710"/>
<proteinExistence type="inferred from homology"/>
<dbReference type="OrthoDB" id="1862401at2759"/>
<accession>A0A3D8T4U5</accession>
<comment type="caution">
    <text evidence="4">The sequence shown here is derived from an EMBL/GenBank/DDBJ whole genome shotgun (WGS) entry which is preliminary data.</text>
</comment>
<keyword evidence="5" id="KW-1185">Reference proteome</keyword>
<dbReference type="AlphaFoldDB" id="A0A3D8T4U5"/>
<evidence type="ECO:0000313" key="5">
    <source>
        <dbReference type="Proteomes" id="UP000256690"/>
    </source>
</evidence>
<gene>
    <name evidence="4" type="ORF">DSM5745_00340</name>
</gene>
<evidence type="ECO:0000256" key="2">
    <source>
        <dbReference type="ARBA" id="ARBA00022679"/>
    </source>
</evidence>
<dbReference type="Pfam" id="PF07428">
    <property type="entry name" value="Tri3"/>
    <property type="match status" value="1"/>
</dbReference>
<dbReference type="Gene3D" id="3.30.559.30">
    <property type="entry name" value="Nonribosomal peptide synthetase, condensation domain"/>
    <property type="match status" value="1"/>
</dbReference>
<sequence length="511" mass="56479">MSSPISHTQPQPPTSNAPPSSWHQLNNRWTRNCAGGEPGVNYNQNVRDGHTELTLSVPFSTTIPVSALIQRARNTWLRCHASHPEIAVQLATGTDLPQTMSFEPLRSNADAAAWLDESFRVVSHQSAQQVASMTYNRRLPTKGKRNMLYLVLAGAADPEFPDRHCLVWNFSHVLADIYSTVQFFNNFFKSVTEVPGDRGLDVRELDYTGLASRLPVTPVTPYEATYRPSRAEKEEALRGALAQTQLYADKMSHSIAMYPEPDAAARTHGTHCIRLQYTESESRALLSSLSAQKISITFAAAAATILAVKQTYGRGHETGALLGMTRNARRWVQTEATHRVPNAADVVYLWVPFKAEWFEPEMPTHTTILHLAREVRKALGPHLTSPHYISTFAFTADRVIEALKREGEPVPAPQAPGFSPQGALPLGKHFTSTSGSGDASITTHDFVHSGRQINPSAWTGMFSLWGRVTLSMGFDGKYYDPGRMEGFMGRVKGNLGSLVLGEGWVDERARL</sequence>
<evidence type="ECO:0000256" key="3">
    <source>
        <dbReference type="SAM" id="MobiDB-lite"/>
    </source>
</evidence>
<dbReference type="EMBL" id="PVWQ01000001">
    <property type="protein sequence ID" value="RDW93018.1"/>
    <property type="molecule type" value="Genomic_DNA"/>
</dbReference>
<dbReference type="Gene3D" id="3.30.559.10">
    <property type="entry name" value="Chloramphenicol acetyltransferase-like domain"/>
    <property type="match status" value="1"/>
</dbReference>
<dbReference type="PANTHER" id="PTHR42034:SF2">
    <property type="entry name" value="ACYL-COA-DEPENDENT ACYLTRANSFERASE MAC1"/>
    <property type="match status" value="1"/>
</dbReference>
<dbReference type="PANTHER" id="PTHR42034">
    <property type="entry name" value="CHROMOSOME 7, WHOLE GENOME SHOTGUN SEQUENCE-RELATED"/>
    <property type="match status" value="1"/>
</dbReference>
<dbReference type="Proteomes" id="UP000256690">
    <property type="component" value="Unassembled WGS sequence"/>
</dbReference>
<dbReference type="RefSeq" id="XP_026608201.1">
    <property type="nucleotide sequence ID" value="XM_026742356.1"/>
</dbReference>
<name>A0A3D8T4U5_9EURO</name>
<evidence type="ECO:0000313" key="4">
    <source>
        <dbReference type="EMBL" id="RDW93018.1"/>
    </source>
</evidence>
<reference evidence="4 5" key="1">
    <citation type="journal article" date="2018" name="IMA Fungus">
        <title>IMA Genome-F 9: Draft genome sequence of Annulohypoxylon stygium, Aspergillus mulundensis, Berkeleyomyces basicola (syn. Thielaviopsis basicola), Ceratocystis smalleyi, two Cercospora beticola strains, Coleophoma cylindrospora, Fusarium fracticaudum, Phialophora cf. hyalina, and Morchella septimelata.</title>
        <authorList>
            <person name="Wingfield B.D."/>
            <person name="Bills G.F."/>
            <person name="Dong Y."/>
            <person name="Huang W."/>
            <person name="Nel W.J."/>
            <person name="Swalarsk-Parry B.S."/>
            <person name="Vaghefi N."/>
            <person name="Wilken P.M."/>
            <person name="An Z."/>
            <person name="de Beer Z.W."/>
            <person name="De Vos L."/>
            <person name="Chen L."/>
            <person name="Duong T.A."/>
            <person name="Gao Y."/>
            <person name="Hammerbacher A."/>
            <person name="Kikkert J.R."/>
            <person name="Li Y."/>
            <person name="Li H."/>
            <person name="Li K."/>
            <person name="Li Q."/>
            <person name="Liu X."/>
            <person name="Ma X."/>
            <person name="Naidoo K."/>
            <person name="Pethybridge S.J."/>
            <person name="Sun J."/>
            <person name="Steenkamp E.T."/>
            <person name="van der Nest M.A."/>
            <person name="van Wyk S."/>
            <person name="Wingfield M.J."/>
            <person name="Xiong C."/>
            <person name="Yue Q."/>
            <person name="Zhang X."/>
        </authorList>
    </citation>
    <scope>NUCLEOTIDE SEQUENCE [LARGE SCALE GENOMIC DNA]</scope>
    <source>
        <strain evidence="4 5">DSM 5745</strain>
    </source>
</reference>
<feature type="region of interest" description="Disordered" evidence="3">
    <location>
        <begin position="1"/>
        <end position="25"/>
    </location>
</feature>
<dbReference type="InterPro" id="IPR009992">
    <property type="entry name" value="Tri3/Sat12/Sat16/Mac1"/>
</dbReference>
<keyword evidence="2" id="KW-0808">Transferase</keyword>
<dbReference type="InterPro" id="IPR023213">
    <property type="entry name" value="CAT-like_dom_sf"/>
</dbReference>
<evidence type="ECO:0000256" key="1">
    <source>
        <dbReference type="ARBA" id="ARBA00006439"/>
    </source>
</evidence>
<dbReference type="GO" id="GO:0016407">
    <property type="term" value="F:acetyltransferase activity"/>
    <property type="evidence" value="ECO:0007669"/>
    <property type="project" value="InterPro"/>
</dbReference>